<proteinExistence type="predicted"/>
<dbReference type="Gene3D" id="3.30.559.10">
    <property type="entry name" value="Chloramphenicol acetyltransferase-like domain"/>
    <property type="match status" value="1"/>
</dbReference>
<gene>
    <name evidence="2" type="ORF">MMF93_00235</name>
</gene>
<feature type="domain" description="Condensation" evidence="1">
    <location>
        <begin position="9"/>
        <end position="349"/>
    </location>
</feature>
<reference evidence="2 3" key="1">
    <citation type="journal article" date="2023" name="Microbiol. Spectr.">
        <title>Synergy between Genome Mining, Metabolomics, and Bioinformatics Uncovers Antibacterial Chlorinated Carbazole Alkaloids and Their Biosynthetic Gene Cluster from Streptomyces tubbatahanensis sp. nov., a Novel Actinomycete Isolated from Sulu Sea, Philippines.</title>
        <authorList>
            <person name="Tenebro C.P."/>
            <person name="Trono D.J.V.L."/>
            <person name="Balida L.A.P."/>
            <person name="Bayog L.K.A."/>
            <person name="Bruna J.R."/>
            <person name="Sabido E.M."/>
            <person name="Caspe D.P.C."/>
            <person name="de Los Santos E.L.C."/>
            <person name="Saludes J.P."/>
            <person name="Dalisay D.S."/>
        </authorList>
    </citation>
    <scope>NUCLEOTIDE SEQUENCE [LARGE SCALE GENOMIC DNA]</scope>
    <source>
        <strain evidence="2 3">DSD3025</strain>
    </source>
</reference>
<dbReference type="PANTHER" id="PTHR45527">
    <property type="entry name" value="NONRIBOSOMAL PEPTIDE SYNTHETASE"/>
    <property type="match status" value="1"/>
</dbReference>
<evidence type="ECO:0000313" key="3">
    <source>
        <dbReference type="Proteomes" id="UP001202244"/>
    </source>
</evidence>
<dbReference type="InterPro" id="IPR001242">
    <property type="entry name" value="Condensation_dom"/>
</dbReference>
<evidence type="ECO:0000259" key="1">
    <source>
        <dbReference type="Pfam" id="PF00668"/>
    </source>
</evidence>
<dbReference type="PANTHER" id="PTHR45527:SF1">
    <property type="entry name" value="FATTY ACID SYNTHASE"/>
    <property type="match status" value="1"/>
</dbReference>
<protein>
    <submittedName>
        <fullName evidence="2">Condensation domain-containing protein</fullName>
    </submittedName>
</protein>
<dbReference type="EMBL" id="CP093846">
    <property type="protein sequence ID" value="UNS95060.1"/>
    <property type="molecule type" value="Genomic_DNA"/>
</dbReference>
<sequence length="470" mass="50636">MTAADTPVARTAPATFGQRGQWYEQMAAPLARRHLFNLCQSWELRTPRDRPTVRAALAELVRRHEGLRTTLVEDVSGALVQRVHEVGPLDIPADTVADPGTPMLRHPLVGRVARTPFDLRRELPVRFGLLCGDNGFVRLVLCVVNHSASDAFAHALLRKEFHDLLGTSPHLWAGQDGSRAQPCDIAASEHSPLGRRRHQRTLDHLRGKLREVPVSSGPAPGAEGITGKKSRTIARLDLHSAALRTASRWLRGAERISLGALVLAPFSSLLAAYTGEESVPFKVMVTNRFEQGTGASMACMCQPGLTVLRGSSAETVLEAARRCQHELLTAYHHGKYDIKAVERMLAEATAERGPVRLERLFDCLDKDPGDVPETAPSASELEPLASEVTCSGTFQAHGTEMTLRVRGHGSEVLLTLLTDVDVLPEHAAQRVLRGVESAAVRSCLGPPPTVAALAAGLALTPAAGSGPART</sequence>
<dbReference type="Gene3D" id="3.30.559.30">
    <property type="entry name" value="Nonribosomal peptide synthetase, condensation domain"/>
    <property type="match status" value="1"/>
</dbReference>
<dbReference type="InterPro" id="IPR023213">
    <property type="entry name" value="CAT-like_dom_sf"/>
</dbReference>
<keyword evidence="3" id="KW-1185">Reference proteome</keyword>
<dbReference type="RefSeq" id="WP_242748419.1">
    <property type="nucleotide sequence ID" value="NZ_CP093846.1"/>
</dbReference>
<dbReference type="SUPFAM" id="SSF52777">
    <property type="entry name" value="CoA-dependent acyltransferases"/>
    <property type="match status" value="2"/>
</dbReference>
<accession>A0ABY3XKX3</accession>
<name>A0ABY3XKX3_9ACTN</name>
<organism evidence="2 3">
    <name type="scientific">Streptomyces tubbatahanensis</name>
    <dbReference type="NCBI Taxonomy" id="2923272"/>
    <lineage>
        <taxon>Bacteria</taxon>
        <taxon>Bacillati</taxon>
        <taxon>Actinomycetota</taxon>
        <taxon>Actinomycetes</taxon>
        <taxon>Kitasatosporales</taxon>
        <taxon>Streptomycetaceae</taxon>
        <taxon>Streptomyces</taxon>
    </lineage>
</organism>
<evidence type="ECO:0000313" key="2">
    <source>
        <dbReference type="EMBL" id="UNS95060.1"/>
    </source>
</evidence>
<dbReference type="Proteomes" id="UP001202244">
    <property type="component" value="Chromosome"/>
</dbReference>
<dbReference type="Pfam" id="PF00668">
    <property type="entry name" value="Condensation"/>
    <property type="match status" value="1"/>
</dbReference>